<evidence type="ECO:0000313" key="4">
    <source>
        <dbReference type="Proteomes" id="UP000299102"/>
    </source>
</evidence>
<proteinExistence type="predicted"/>
<feature type="region of interest" description="Disordered" evidence="2">
    <location>
        <begin position="31"/>
        <end position="135"/>
    </location>
</feature>
<dbReference type="OrthoDB" id="10022108at2759"/>
<name>A0A4C1SR86_EUMVA</name>
<keyword evidence="4" id="KW-1185">Reference proteome</keyword>
<gene>
    <name evidence="3" type="ORF">EVAR_55307_1</name>
</gene>
<feature type="coiled-coil region" evidence="1">
    <location>
        <begin position="174"/>
        <end position="251"/>
    </location>
</feature>
<protein>
    <submittedName>
        <fullName evidence="3">Uncharacterized protein</fullName>
    </submittedName>
</protein>
<dbReference type="AlphaFoldDB" id="A0A4C1SR86"/>
<keyword evidence="1" id="KW-0175">Coiled coil</keyword>
<reference evidence="3 4" key="1">
    <citation type="journal article" date="2019" name="Commun. Biol.">
        <title>The bagworm genome reveals a unique fibroin gene that provides high tensile strength.</title>
        <authorList>
            <person name="Kono N."/>
            <person name="Nakamura H."/>
            <person name="Ohtoshi R."/>
            <person name="Tomita M."/>
            <person name="Numata K."/>
            <person name="Arakawa K."/>
        </authorList>
    </citation>
    <scope>NUCLEOTIDE SEQUENCE [LARGE SCALE GENOMIC DNA]</scope>
</reference>
<evidence type="ECO:0000256" key="2">
    <source>
        <dbReference type="SAM" id="MobiDB-lite"/>
    </source>
</evidence>
<comment type="caution">
    <text evidence="3">The sequence shown here is derived from an EMBL/GenBank/DDBJ whole genome shotgun (WGS) entry which is preliminary data.</text>
</comment>
<organism evidence="3 4">
    <name type="scientific">Eumeta variegata</name>
    <name type="common">Bagworm moth</name>
    <name type="synonym">Eumeta japonica</name>
    <dbReference type="NCBI Taxonomy" id="151549"/>
    <lineage>
        <taxon>Eukaryota</taxon>
        <taxon>Metazoa</taxon>
        <taxon>Ecdysozoa</taxon>
        <taxon>Arthropoda</taxon>
        <taxon>Hexapoda</taxon>
        <taxon>Insecta</taxon>
        <taxon>Pterygota</taxon>
        <taxon>Neoptera</taxon>
        <taxon>Endopterygota</taxon>
        <taxon>Lepidoptera</taxon>
        <taxon>Glossata</taxon>
        <taxon>Ditrysia</taxon>
        <taxon>Tineoidea</taxon>
        <taxon>Psychidae</taxon>
        <taxon>Oiketicinae</taxon>
        <taxon>Eumeta</taxon>
    </lineage>
</organism>
<accession>A0A4C1SR86</accession>
<sequence>MLRSRYAHNESEERHRVPSTLAWLARLRARETDIKVKGTRPSTQMRKQGHWSRQEDHAAPGRGAPPPKRGAKGAGGRSETSVLAKARQGAAKKLAKPATPTLPVSGGTPLVADPASHAVPPSNTQPRLSLTAGEGGIEMPSQTETPEGAFVALEAVGGFARRVAGGFTAFSRAAVKITALAREAKDELEALRNISKEVKASVCEKLQCIAELALRLEESRSRHILEVEREKAKRTRDLEAAERRLQKAMEHHLDRCLRVEAAAANMAADITRTQEAIDKMDIPNKLEGLHKALEVRPQVPGPKIGATRTLIVSSRCANHTSDQVVKAIRAVVDARKMGLGVDRVRKARNQKVVLTCASDDAIKRIETHIKIRAKDLQVSKPEPSLPLIVIRDALKISSD</sequence>
<dbReference type="Proteomes" id="UP000299102">
    <property type="component" value="Unassembled WGS sequence"/>
</dbReference>
<feature type="region of interest" description="Disordered" evidence="2">
    <location>
        <begin position="1"/>
        <end position="20"/>
    </location>
</feature>
<dbReference type="EMBL" id="BGZK01003776">
    <property type="protein sequence ID" value="GBP04474.1"/>
    <property type="molecule type" value="Genomic_DNA"/>
</dbReference>
<feature type="compositionally biased region" description="Basic and acidic residues" evidence="2">
    <location>
        <begin position="7"/>
        <end position="16"/>
    </location>
</feature>
<evidence type="ECO:0000256" key="1">
    <source>
        <dbReference type="SAM" id="Coils"/>
    </source>
</evidence>
<evidence type="ECO:0000313" key="3">
    <source>
        <dbReference type="EMBL" id="GBP04474.1"/>
    </source>
</evidence>